<dbReference type="GeneID" id="9054095"/>
<dbReference type="PANTHER" id="PTHR43948:SF14">
    <property type="entry name" value="PROTEIN DNAJ, PUTATIVE-RELATED"/>
    <property type="match status" value="1"/>
</dbReference>
<feature type="compositionally biased region" description="Low complexity" evidence="1">
    <location>
        <begin position="196"/>
        <end position="215"/>
    </location>
</feature>
<feature type="compositionally biased region" description="Low complexity" evidence="1">
    <location>
        <begin position="290"/>
        <end position="303"/>
    </location>
</feature>
<reference evidence="3 4" key="1">
    <citation type="submission" date="2008-07" db="EMBL/GenBank/DDBJ databases">
        <authorList>
            <person name="El-Sayed N."/>
            <person name="Caler E."/>
            <person name="Inman J."/>
            <person name="Amedeo P."/>
            <person name="Hass B."/>
            <person name="Wortman J."/>
        </authorList>
    </citation>
    <scope>NUCLEOTIDE SEQUENCE [LARGE SCALE GENOMIC DNA]</scope>
    <source>
        <strain evidence="4">ATCC 50983 / TXsc</strain>
    </source>
</reference>
<gene>
    <name evidence="3" type="ORF">Pmar_PMAR010294</name>
</gene>
<dbReference type="AlphaFoldDB" id="C5K5C5"/>
<dbReference type="EMBL" id="GG670562">
    <property type="protein sequence ID" value="EER20547.1"/>
    <property type="molecule type" value="Genomic_DNA"/>
</dbReference>
<dbReference type="PRINTS" id="PR00625">
    <property type="entry name" value="JDOMAIN"/>
</dbReference>
<dbReference type="GO" id="GO:0005634">
    <property type="term" value="C:nucleus"/>
    <property type="evidence" value="ECO:0007669"/>
    <property type="project" value="TreeGrafter"/>
</dbReference>
<dbReference type="SUPFAM" id="SSF46565">
    <property type="entry name" value="Chaperone J-domain"/>
    <property type="match status" value="1"/>
</dbReference>
<dbReference type="CDD" id="cd06257">
    <property type="entry name" value="DnaJ"/>
    <property type="match status" value="1"/>
</dbReference>
<name>C5K5C5_PERM5</name>
<feature type="compositionally biased region" description="Gly residues" evidence="1">
    <location>
        <begin position="234"/>
        <end position="247"/>
    </location>
</feature>
<feature type="domain" description="J" evidence="2">
    <location>
        <begin position="52"/>
        <end position="118"/>
    </location>
</feature>
<dbReference type="Gene3D" id="1.10.287.110">
    <property type="entry name" value="DnaJ domain"/>
    <property type="match status" value="1"/>
</dbReference>
<dbReference type="InParanoid" id="C5K5C5"/>
<proteinExistence type="predicted"/>
<dbReference type="Proteomes" id="UP000007800">
    <property type="component" value="Unassembled WGS sequence"/>
</dbReference>
<feature type="region of interest" description="Disordered" evidence="1">
    <location>
        <begin position="194"/>
        <end position="311"/>
    </location>
</feature>
<dbReference type="GO" id="GO:0044183">
    <property type="term" value="F:protein folding chaperone"/>
    <property type="evidence" value="ECO:0007669"/>
    <property type="project" value="TreeGrafter"/>
</dbReference>
<dbReference type="GO" id="GO:0051082">
    <property type="term" value="F:unfolded protein binding"/>
    <property type="evidence" value="ECO:0007669"/>
    <property type="project" value="TreeGrafter"/>
</dbReference>
<protein>
    <submittedName>
        <fullName evidence="3">Chaperone protein dnaj, putative</fullName>
    </submittedName>
</protein>
<dbReference type="GO" id="GO:0005737">
    <property type="term" value="C:cytoplasm"/>
    <property type="evidence" value="ECO:0007669"/>
    <property type="project" value="TreeGrafter"/>
</dbReference>
<feature type="region of interest" description="Disordered" evidence="1">
    <location>
        <begin position="109"/>
        <end position="155"/>
    </location>
</feature>
<dbReference type="PROSITE" id="PS00636">
    <property type="entry name" value="DNAJ_1"/>
    <property type="match status" value="1"/>
</dbReference>
<dbReference type="InterPro" id="IPR036869">
    <property type="entry name" value="J_dom_sf"/>
</dbReference>
<dbReference type="InterPro" id="IPR001623">
    <property type="entry name" value="DnaJ_domain"/>
</dbReference>
<feature type="compositionally biased region" description="Low complexity" evidence="1">
    <location>
        <begin position="116"/>
        <end position="150"/>
    </location>
</feature>
<dbReference type="OMA" id="FEDIFRS"/>
<accession>C5K5C5</accession>
<dbReference type="GO" id="GO:0051087">
    <property type="term" value="F:protein-folding chaperone binding"/>
    <property type="evidence" value="ECO:0007669"/>
    <property type="project" value="TreeGrafter"/>
</dbReference>
<dbReference type="RefSeq" id="XP_002788751.1">
    <property type="nucleotide sequence ID" value="XM_002788705.1"/>
</dbReference>
<evidence type="ECO:0000259" key="2">
    <source>
        <dbReference type="PROSITE" id="PS50076"/>
    </source>
</evidence>
<dbReference type="PROSITE" id="PS50076">
    <property type="entry name" value="DNAJ_2"/>
    <property type="match status" value="1"/>
</dbReference>
<keyword evidence="4" id="KW-1185">Reference proteome</keyword>
<dbReference type="OrthoDB" id="10250354at2759"/>
<evidence type="ECO:0000313" key="3">
    <source>
        <dbReference type="EMBL" id="EER20547.1"/>
    </source>
</evidence>
<dbReference type="PANTHER" id="PTHR43948">
    <property type="entry name" value="DNAJ HOMOLOG SUBFAMILY B"/>
    <property type="match status" value="1"/>
</dbReference>
<dbReference type="Pfam" id="PF00226">
    <property type="entry name" value="DnaJ"/>
    <property type="match status" value="1"/>
</dbReference>
<sequence length="311" mass="33562">MLNSILSCTVRRTPAVVSHARLITRVSGPSLLSRRVSPLLGRAFATQSGPKDYYDVLGVSRSASQDDIKKAYRKLAMKWHPDRNPDNRNAAEEKFKDIGEAYQTLGDEDKRRQYDAFGSGSSSYGAAGSSTSRGPSGPSYGASGPFPGSGFPQGGFTEGNVHYRHISMEEAQELFKHAMGMDLDDLLKNAMRDGFTSATGPTSSRTSTRSAESASWDSSRPGSQHPFGDPHDLGGFGSLFGTMGGDFGNLFKQPPRPNKTTSSKNEGPAVAHTSTKQEVVTKNGKKMLRTTTTTEHVDGTTSTQTKEELIR</sequence>
<organism evidence="4">
    <name type="scientific">Perkinsus marinus (strain ATCC 50983 / TXsc)</name>
    <dbReference type="NCBI Taxonomy" id="423536"/>
    <lineage>
        <taxon>Eukaryota</taxon>
        <taxon>Sar</taxon>
        <taxon>Alveolata</taxon>
        <taxon>Perkinsozoa</taxon>
        <taxon>Perkinsea</taxon>
        <taxon>Perkinsida</taxon>
        <taxon>Perkinsidae</taxon>
        <taxon>Perkinsus</taxon>
    </lineage>
</organism>
<evidence type="ECO:0000256" key="1">
    <source>
        <dbReference type="SAM" id="MobiDB-lite"/>
    </source>
</evidence>
<dbReference type="SMART" id="SM00271">
    <property type="entry name" value="DnaJ"/>
    <property type="match status" value="1"/>
</dbReference>
<dbReference type="InterPro" id="IPR018253">
    <property type="entry name" value="DnaJ_domain_CS"/>
</dbReference>
<evidence type="ECO:0000313" key="4">
    <source>
        <dbReference type="Proteomes" id="UP000007800"/>
    </source>
</evidence>